<accession>A0ABZ0S285</accession>
<keyword evidence="1" id="KW-0238">DNA-binding</keyword>
<organism evidence="3 4">
    <name type="scientific">Lysinibacillus louembei</name>
    <dbReference type="NCBI Taxonomy" id="1470088"/>
    <lineage>
        <taxon>Bacteria</taxon>
        <taxon>Bacillati</taxon>
        <taxon>Bacillota</taxon>
        <taxon>Bacilli</taxon>
        <taxon>Bacillales</taxon>
        <taxon>Bacillaceae</taxon>
        <taxon>Lysinibacillus</taxon>
    </lineage>
</organism>
<dbReference type="Proteomes" id="UP001322664">
    <property type="component" value="Chromosome"/>
</dbReference>
<dbReference type="InterPro" id="IPR011990">
    <property type="entry name" value="TPR-like_helical_dom_sf"/>
</dbReference>
<dbReference type="InterPro" id="IPR050807">
    <property type="entry name" value="TransReg_Diox_bact_type"/>
</dbReference>
<gene>
    <name evidence="3" type="ORF">R6U77_06910</name>
</gene>
<dbReference type="EMBL" id="CP137624">
    <property type="protein sequence ID" value="WPK13399.1"/>
    <property type="molecule type" value="Genomic_DNA"/>
</dbReference>
<proteinExistence type="predicted"/>
<feature type="domain" description="HTH cro/C1-type" evidence="2">
    <location>
        <begin position="8"/>
        <end position="61"/>
    </location>
</feature>
<dbReference type="SUPFAM" id="SSF47413">
    <property type="entry name" value="lambda repressor-like DNA-binding domains"/>
    <property type="match status" value="1"/>
</dbReference>
<dbReference type="Gene3D" id="1.25.40.10">
    <property type="entry name" value="Tetratricopeptide repeat domain"/>
    <property type="match status" value="1"/>
</dbReference>
<dbReference type="InterPro" id="IPR010982">
    <property type="entry name" value="Lambda_DNA-bd_dom_sf"/>
</dbReference>
<dbReference type="Pfam" id="PF01381">
    <property type="entry name" value="HTH_3"/>
    <property type="match status" value="1"/>
</dbReference>
<dbReference type="PANTHER" id="PTHR46797:SF1">
    <property type="entry name" value="METHYLPHOSPHONATE SYNTHASE"/>
    <property type="match status" value="1"/>
</dbReference>
<dbReference type="RefSeq" id="WP_293921741.1">
    <property type="nucleotide sequence ID" value="NZ_CP137624.1"/>
</dbReference>
<dbReference type="PROSITE" id="PS50943">
    <property type="entry name" value="HTH_CROC1"/>
    <property type="match status" value="1"/>
</dbReference>
<dbReference type="SMART" id="SM00530">
    <property type="entry name" value="HTH_XRE"/>
    <property type="match status" value="1"/>
</dbReference>
<sequence>MLNIGAKIKELRKERKMTLAQVAGDRLTKGMLSLIENGKAQPSMESLQYIASQLEIDVAELIQSEDNKQVRETFMQVEQLYSQFKKEFNKEQREIKGQELLQLIQPLMQSGSLKGSNYEEVRLLELYLLVRYLLKIDRSIEPFLPLAKMYENIHAYSKVLECFTRLGGIKFGQHQLEQALHYLLDAKKYIERYNYLIGDFEKLDYYYNLTVIYAALNDDIKMEEYLNLALNITKEKGVLYRFNDFYRLLFFINCSKGDAEKSKYYLNKLRLFMELFENPFDEILYSLTTLFYINRIEHDYLKALAVTIDNHRLPEDALNHAMVFINGEHAYAHWQLKQYGEAKKCLATLFVPEATIHPIDLAIIYRSYAVRALCYYEEGDIENAKRDILYAMDGVKEFKDTLDKQFILQAYERIMQ</sequence>
<keyword evidence="4" id="KW-1185">Reference proteome</keyword>
<dbReference type="PANTHER" id="PTHR46797">
    <property type="entry name" value="HTH-TYPE TRANSCRIPTIONAL REGULATOR"/>
    <property type="match status" value="1"/>
</dbReference>
<dbReference type="CDD" id="cd00093">
    <property type="entry name" value="HTH_XRE"/>
    <property type="match status" value="1"/>
</dbReference>
<evidence type="ECO:0000256" key="1">
    <source>
        <dbReference type="ARBA" id="ARBA00023125"/>
    </source>
</evidence>
<dbReference type="InterPro" id="IPR001387">
    <property type="entry name" value="Cro/C1-type_HTH"/>
</dbReference>
<evidence type="ECO:0000313" key="3">
    <source>
        <dbReference type="EMBL" id="WPK13399.1"/>
    </source>
</evidence>
<evidence type="ECO:0000259" key="2">
    <source>
        <dbReference type="PROSITE" id="PS50943"/>
    </source>
</evidence>
<reference evidence="3 4" key="1">
    <citation type="submission" date="2023-09" db="EMBL/GenBank/DDBJ databases">
        <authorList>
            <person name="Page C.A."/>
            <person name="Perez-Diaz I.M."/>
        </authorList>
    </citation>
    <scope>NUCLEOTIDE SEQUENCE [LARGE SCALE GENOMIC DNA]</scope>
    <source>
        <strain evidence="3 4">Ll15</strain>
    </source>
</reference>
<protein>
    <submittedName>
        <fullName evidence="3">Helix-turn-helix transcriptional regulator</fullName>
    </submittedName>
</protein>
<evidence type="ECO:0000313" key="4">
    <source>
        <dbReference type="Proteomes" id="UP001322664"/>
    </source>
</evidence>
<name>A0ABZ0S285_9BACI</name>